<dbReference type="KEGG" id="acru:HHL28_18060"/>
<evidence type="ECO:0000313" key="2">
    <source>
        <dbReference type="EMBL" id="QJE74707.1"/>
    </source>
</evidence>
<sequence>MRTAAKALTAALILAALALPGWAAFVPGTEDVPLAPGLEIPAEQSVVFDQPSGRIVEATASGPAEPAAVERFYAESLPQLGWKAAGKGRWTRAEETLSLTIARQGRTTTVRFTLTPQDRP</sequence>
<accession>A0A858RBH6</accession>
<feature type="chain" id="PRO_5032429385" evidence="1">
    <location>
        <begin position="24"/>
        <end position="120"/>
    </location>
</feature>
<evidence type="ECO:0000313" key="3">
    <source>
        <dbReference type="Proteomes" id="UP000501891"/>
    </source>
</evidence>
<evidence type="ECO:0000256" key="1">
    <source>
        <dbReference type="SAM" id="SignalP"/>
    </source>
</evidence>
<proteinExistence type="predicted"/>
<feature type="signal peptide" evidence="1">
    <location>
        <begin position="1"/>
        <end position="23"/>
    </location>
</feature>
<protein>
    <submittedName>
        <fullName evidence="2">Uncharacterized protein</fullName>
    </submittedName>
</protein>
<keyword evidence="1" id="KW-0732">Signal</keyword>
<gene>
    <name evidence="2" type="ORF">HHL28_18060</name>
</gene>
<dbReference type="AlphaFoldDB" id="A0A858RBH6"/>
<name>A0A858RBH6_9PROT</name>
<keyword evidence="3" id="KW-1185">Reference proteome</keyword>
<organism evidence="2 3">
    <name type="scientific">Aerophototrophica crusticola</name>
    <dbReference type="NCBI Taxonomy" id="1709002"/>
    <lineage>
        <taxon>Bacteria</taxon>
        <taxon>Pseudomonadati</taxon>
        <taxon>Pseudomonadota</taxon>
        <taxon>Alphaproteobacteria</taxon>
        <taxon>Rhodospirillales</taxon>
        <taxon>Rhodospirillaceae</taxon>
        <taxon>Aerophototrophica</taxon>
    </lineage>
</organism>
<dbReference type="Proteomes" id="UP000501891">
    <property type="component" value="Chromosome"/>
</dbReference>
<dbReference type="EMBL" id="CP051775">
    <property type="protein sequence ID" value="QJE74707.1"/>
    <property type="molecule type" value="Genomic_DNA"/>
</dbReference>
<reference evidence="2" key="1">
    <citation type="submission" date="2020-04" db="EMBL/GenBank/DDBJ databases">
        <title>A desert anoxygenic phototrophic bacterium fixes CO2 using RubisCO under aerobic conditions.</title>
        <authorList>
            <person name="Tang K."/>
        </authorList>
    </citation>
    <scope>NUCLEOTIDE SEQUENCE [LARGE SCALE GENOMIC DNA]</scope>
    <source>
        <strain evidence="2">MIMtkB3</strain>
    </source>
</reference>